<reference evidence="3 4" key="1">
    <citation type="submission" date="2019-07" db="EMBL/GenBank/DDBJ databases">
        <authorList>
            <person name="Park M."/>
        </authorList>
    </citation>
    <scope>NUCLEOTIDE SEQUENCE [LARGE SCALE GENOMIC DNA]</scope>
    <source>
        <strain evidence="3 4">KCTC32445</strain>
    </source>
</reference>
<name>A0A553WIJ4_9SPHN</name>
<keyword evidence="2" id="KW-0472">Membrane</keyword>
<evidence type="ECO:0000313" key="3">
    <source>
        <dbReference type="EMBL" id="TSB04502.1"/>
    </source>
</evidence>
<evidence type="ECO:0000313" key="4">
    <source>
        <dbReference type="Proteomes" id="UP000320160"/>
    </source>
</evidence>
<dbReference type="InterPro" id="IPR010865">
    <property type="entry name" value="DUF1499"/>
</dbReference>
<dbReference type="EMBL" id="VKKU01000001">
    <property type="protein sequence ID" value="TSB04502.1"/>
    <property type="molecule type" value="Genomic_DNA"/>
</dbReference>
<feature type="region of interest" description="Disordered" evidence="1">
    <location>
        <begin position="1"/>
        <end position="23"/>
    </location>
</feature>
<evidence type="ECO:0000256" key="2">
    <source>
        <dbReference type="SAM" id="Phobius"/>
    </source>
</evidence>
<comment type="caution">
    <text evidence="3">The sequence shown here is derived from an EMBL/GenBank/DDBJ whole genome shotgun (WGS) entry which is preliminary data.</text>
</comment>
<protein>
    <submittedName>
        <fullName evidence="3">DUF1499 domain-containing protein</fullName>
    </submittedName>
</protein>
<evidence type="ECO:0000256" key="1">
    <source>
        <dbReference type="SAM" id="MobiDB-lite"/>
    </source>
</evidence>
<feature type="transmembrane region" description="Helical" evidence="2">
    <location>
        <begin position="48"/>
        <end position="71"/>
    </location>
</feature>
<keyword evidence="2" id="KW-1133">Transmembrane helix</keyword>
<feature type="transmembrane region" description="Helical" evidence="2">
    <location>
        <begin position="115"/>
        <end position="136"/>
    </location>
</feature>
<sequence length="297" mass="32359">MTLVAKRKREQTLNDPETQAEQVDTVAAAQPAPPPVAEKKKFDFQGTLVLVAGAGALIWGLVSAVGTGWGFWEYTSGLKGVTWAFFLGIGALLFGILFGWRARKSISPPPRTRRWAGMLIALVYVGWVGTFLVSALTVPAIHDISTDLADPPTFRTLQLRADNLDNIPGADDAEMKGLTPQQRWVTVHQKAYGDIRSVRINEPVPSVVAKAERLAKDRGWDIAVSLPEEGRLEATETSAFFRFKDDVVLRVRPTDTGEGSVVDMRSVSRVGVSDLGMNAKRVRSFLADLTGTVTAAR</sequence>
<proteinExistence type="predicted"/>
<gene>
    <name evidence="3" type="ORF">FOM92_03505</name>
</gene>
<dbReference type="Pfam" id="PF07386">
    <property type="entry name" value="DUF1499"/>
    <property type="match status" value="1"/>
</dbReference>
<dbReference type="OrthoDB" id="1523552at2"/>
<feature type="compositionally biased region" description="Polar residues" evidence="1">
    <location>
        <begin position="13"/>
        <end position="22"/>
    </location>
</feature>
<keyword evidence="4" id="KW-1185">Reference proteome</keyword>
<organism evidence="3 4">
    <name type="scientific">Sphingorhabdus contaminans</name>
    <dbReference type="NCBI Taxonomy" id="1343899"/>
    <lineage>
        <taxon>Bacteria</taxon>
        <taxon>Pseudomonadati</taxon>
        <taxon>Pseudomonadota</taxon>
        <taxon>Alphaproteobacteria</taxon>
        <taxon>Sphingomonadales</taxon>
        <taxon>Sphingomonadaceae</taxon>
        <taxon>Sphingorhabdus</taxon>
    </lineage>
</organism>
<accession>A0A553WIJ4</accession>
<dbReference type="Proteomes" id="UP000320160">
    <property type="component" value="Unassembled WGS sequence"/>
</dbReference>
<feature type="transmembrane region" description="Helical" evidence="2">
    <location>
        <begin position="83"/>
        <end position="103"/>
    </location>
</feature>
<dbReference type="AlphaFoldDB" id="A0A553WIJ4"/>
<keyword evidence="2" id="KW-0812">Transmembrane</keyword>